<dbReference type="Pfam" id="PF00532">
    <property type="entry name" value="Peripla_BP_1"/>
    <property type="match status" value="1"/>
</dbReference>
<evidence type="ECO:0000256" key="3">
    <source>
        <dbReference type="ARBA" id="ARBA00023163"/>
    </source>
</evidence>
<organism evidence="5 6">
    <name type="scientific">Leeuwenhoekiella aequorea</name>
    <dbReference type="NCBI Taxonomy" id="283736"/>
    <lineage>
        <taxon>Bacteria</taxon>
        <taxon>Pseudomonadati</taxon>
        <taxon>Bacteroidota</taxon>
        <taxon>Flavobacteriia</taxon>
        <taxon>Flavobacteriales</taxon>
        <taxon>Flavobacteriaceae</taxon>
        <taxon>Leeuwenhoekiella</taxon>
    </lineage>
</organism>
<dbReference type="InterPro" id="IPR001761">
    <property type="entry name" value="Peripla_BP/Lac1_sug-bd_dom"/>
</dbReference>
<dbReference type="AlphaFoldDB" id="A0A4Q0P523"/>
<evidence type="ECO:0000313" key="5">
    <source>
        <dbReference type="EMBL" id="RXG21238.1"/>
    </source>
</evidence>
<keyword evidence="2" id="KW-0238">DNA-binding</keyword>
<keyword evidence="6" id="KW-1185">Reference proteome</keyword>
<dbReference type="Gene3D" id="1.10.260.40">
    <property type="entry name" value="lambda repressor-like DNA-binding domains"/>
    <property type="match status" value="1"/>
</dbReference>
<sequence>MKQKRPSIKDIAKALNVSITTISFVLNGKGEERKISKEVIKKIEDYVEEINYTPNQVAQSLRTGESKILVFMVEDISNSFFANIARAIEDIAYKKGYKVLFCSNENNDKRSRELIRVFSERLVDGFIIIPSAGIRKEIEKLIKIGIPVVLGDRYFEDLPTHYVVIDNFQAAKAATQHLINNDFEKIAFITIETPQNQMTDRFKGYSQAIDDAGLESIVLKLPFETINKKEGITSIKTLLLKNNIDAVFFSTNYLTQFAFEIIKKINPDLVYNLGIITFDDNEFFKINNPSITAVAQPIEQIAKELMDIMFKILKSKDKNIPLIQKTLEASLQIRDSSKKLSTKNEA</sequence>
<dbReference type="GO" id="GO:0003700">
    <property type="term" value="F:DNA-binding transcription factor activity"/>
    <property type="evidence" value="ECO:0007669"/>
    <property type="project" value="TreeGrafter"/>
</dbReference>
<feature type="domain" description="HTH lacI-type" evidence="4">
    <location>
        <begin position="6"/>
        <end position="63"/>
    </location>
</feature>
<evidence type="ECO:0000259" key="4">
    <source>
        <dbReference type="PROSITE" id="PS50932"/>
    </source>
</evidence>
<proteinExistence type="predicted"/>
<dbReference type="SUPFAM" id="SSF53822">
    <property type="entry name" value="Periplasmic binding protein-like I"/>
    <property type="match status" value="1"/>
</dbReference>
<evidence type="ECO:0000256" key="2">
    <source>
        <dbReference type="ARBA" id="ARBA00023125"/>
    </source>
</evidence>
<dbReference type="PANTHER" id="PTHR30146:SF109">
    <property type="entry name" value="HTH-TYPE TRANSCRIPTIONAL REGULATOR GALS"/>
    <property type="match status" value="1"/>
</dbReference>
<dbReference type="SUPFAM" id="SSF47413">
    <property type="entry name" value="lambda repressor-like DNA-binding domains"/>
    <property type="match status" value="1"/>
</dbReference>
<dbReference type="Proteomes" id="UP000289238">
    <property type="component" value="Unassembled WGS sequence"/>
</dbReference>
<protein>
    <submittedName>
        <fullName evidence="5">LacI family transcriptional regulator</fullName>
    </submittedName>
</protein>
<dbReference type="SMART" id="SM00354">
    <property type="entry name" value="HTH_LACI"/>
    <property type="match status" value="1"/>
</dbReference>
<dbReference type="InterPro" id="IPR010982">
    <property type="entry name" value="Lambda_DNA-bd_dom_sf"/>
</dbReference>
<evidence type="ECO:0000256" key="1">
    <source>
        <dbReference type="ARBA" id="ARBA00023015"/>
    </source>
</evidence>
<dbReference type="PANTHER" id="PTHR30146">
    <property type="entry name" value="LACI-RELATED TRANSCRIPTIONAL REPRESSOR"/>
    <property type="match status" value="1"/>
</dbReference>
<keyword evidence="1" id="KW-0805">Transcription regulation</keyword>
<dbReference type="Gene3D" id="3.40.50.2300">
    <property type="match status" value="2"/>
</dbReference>
<keyword evidence="3" id="KW-0804">Transcription</keyword>
<dbReference type="EMBL" id="QOVM01000006">
    <property type="protein sequence ID" value="RXG21238.1"/>
    <property type="molecule type" value="Genomic_DNA"/>
</dbReference>
<dbReference type="RefSeq" id="WP_128758500.1">
    <property type="nucleotide sequence ID" value="NZ_QOVM01000006.1"/>
</dbReference>
<dbReference type="InterPro" id="IPR000843">
    <property type="entry name" value="HTH_LacI"/>
</dbReference>
<dbReference type="OrthoDB" id="9803256at2"/>
<dbReference type="GO" id="GO:0000976">
    <property type="term" value="F:transcription cis-regulatory region binding"/>
    <property type="evidence" value="ECO:0007669"/>
    <property type="project" value="TreeGrafter"/>
</dbReference>
<name>A0A4Q0P523_9FLAO</name>
<dbReference type="CDD" id="cd01392">
    <property type="entry name" value="HTH_LacI"/>
    <property type="match status" value="1"/>
</dbReference>
<dbReference type="InterPro" id="IPR028082">
    <property type="entry name" value="Peripla_BP_I"/>
</dbReference>
<dbReference type="Pfam" id="PF00356">
    <property type="entry name" value="LacI"/>
    <property type="match status" value="1"/>
</dbReference>
<dbReference type="PROSITE" id="PS50932">
    <property type="entry name" value="HTH_LACI_2"/>
    <property type="match status" value="1"/>
</dbReference>
<comment type="caution">
    <text evidence="5">The sequence shown here is derived from an EMBL/GenBank/DDBJ whole genome shotgun (WGS) entry which is preliminary data.</text>
</comment>
<evidence type="ECO:0000313" key="6">
    <source>
        <dbReference type="Proteomes" id="UP000289238"/>
    </source>
</evidence>
<accession>A0A4Q0P523</accession>
<reference evidence="5 6" key="1">
    <citation type="submission" date="2018-07" db="EMBL/GenBank/DDBJ databases">
        <title>Leeuwenhoekiella genomics.</title>
        <authorList>
            <person name="Tahon G."/>
            <person name="Willems A."/>
        </authorList>
    </citation>
    <scope>NUCLEOTIDE SEQUENCE [LARGE SCALE GENOMIC DNA]</scope>
    <source>
        <strain evidence="5 6">LMG 22550</strain>
    </source>
</reference>
<gene>
    <name evidence="5" type="ORF">DSM00_2755</name>
</gene>